<dbReference type="Pfam" id="PF12733">
    <property type="entry name" value="Cadherin-like"/>
    <property type="match status" value="2"/>
</dbReference>
<dbReference type="RefSeq" id="WP_213140953.1">
    <property type="nucleotide sequence ID" value="NZ_JAGYPE020000065.1"/>
</dbReference>
<feature type="domain" description="Cadherin-like beta-sandwich-like" evidence="2">
    <location>
        <begin position="48"/>
        <end position="136"/>
    </location>
</feature>
<evidence type="ECO:0000313" key="3">
    <source>
        <dbReference type="EMBL" id="MBS4181063.1"/>
    </source>
</evidence>
<dbReference type="InterPro" id="IPR025883">
    <property type="entry name" value="Cadherin-like_domain"/>
</dbReference>
<feature type="domain" description="Cadherin-like beta-sandwich-like" evidence="2">
    <location>
        <begin position="206"/>
        <end position="288"/>
    </location>
</feature>
<feature type="compositionally biased region" description="Low complexity" evidence="1">
    <location>
        <begin position="174"/>
        <end position="198"/>
    </location>
</feature>
<proteinExistence type="predicted"/>
<organism evidence="3">
    <name type="scientific">Neobacillus citreus</name>
    <dbReference type="NCBI Taxonomy" id="2833578"/>
    <lineage>
        <taxon>Bacteria</taxon>
        <taxon>Bacillati</taxon>
        <taxon>Bacillota</taxon>
        <taxon>Bacilli</taxon>
        <taxon>Bacillales</taxon>
        <taxon>Bacillaceae</taxon>
        <taxon>Neobacillus</taxon>
    </lineage>
</organism>
<accession>A0A942SWI5</accession>
<sequence length="291" mass="30798">MLSTGLKRSINLFLVTAIAGMSLVHFTPVVYAEATETTQQPQTASALTKLEIDGVKLDKEFSADVKEYSASVVNEVETIKMLVEGNESASAITINGQSVLRGTPAVFSLQSGENIFQIIIYDANHAETTYKVHVTRSAKVEPVTPAAAANPSNQAAGNVAQATILSSGNSGFQSSLTRTNTNANTASQSSTQSMSGTTQTVSKAKLSALTVSEGTWDSSFTSDEYTYHIAVPSDTTAVTIHPAAASQGASIKIEGGTNKTVQLDNDNKTIISVVVTYNDNDRKTYVLVFDK</sequence>
<feature type="region of interest" description="Disordered" evidence="1">
    <location>
        <begin position="171"/>
        <end position="198"/>
    </location>
</feature>
<dbReference type="EMBL" id="JAGYPE010000001">
    <property type="protein sequence ID" value="MBS4181063.1"/>
    <property type="molecule type" value="Genomic_DNA"/>
</dbReference>
<gene>
    <name evidence="4" type="ORF">KHB02_024775</name>
    <name evidence="3" type="ORF">KHB02_06585</name>
</gene>
<evidence type="ECO:0000313" key="4">
    <source>
        <dbReference type="EMBL" id="MCH6268747.1"/>
    </source>
</evidence>
<reference evidence="3" key="1">
    <citation type="submission" date="2021-05" db="EMBL/GenBank/DDBJ databases">
        <title>Novel Bacillus species.</title>
        <authorList>
            <person name="Liu G."/>
        </authorList>
    </citation>
    <scope>NUCLEOTIDE SEQUENCE</scope>
    <source>
        <strain evidence="3 5">FJAT-50051</strain>
    </source>
</reference>
<evidence type="ECO:0000256" key="1">
    <source>
        <dbReference type="SAM" id="MobiDB-lite"/>
    </source>
</evidence>
<dbReference type="EMBL" id="JAGYPE020000065">
    <property type="protein sequence ID" value="MCH6268747.1"/>
    <property type="molecule type" value="Genomic_DNA"/>
</dbReference>
<comment type="caution">
    <text evidence="3">The sequence shown here is derived from an EMBL/GenBank/DDBJ whole genome shotgun (WGS) entry which is preliminary data.</text>
</comment>
<name>A0A942SWI5_9BACI</name>
<keyword evidence="5" id="KW-1185">Reference proteome</keyword>
<protein>
    <submittedName>
        <fullName evidence="3">Cadherin-like beta sandwich domain-containing protein</fullName>
    </submittedName>
</protein>
<dbReference type="AlphaFoldDB" id="A0A942SWI5"/>
<dbReference type="Proteomes" id="UP000677265">
    <property type="component" value="Unassembled WGS sequence"/>
</dbReference>
<evidence type="ECO:0000259" key="2">
    <source>
        <dbReference type="Pfam" id="PF12733"/>
    </source>
</evidence>
<evidence type="ECO:0000313" key="5">
    <source>
        <dbReference type="Proteomes" id="UP000677265"/>
    </source>
</evidence>